<dbReference type="GO" id="GO:0008757">
    <property type="term" value="F:S-adenosylmethionine-dependent methyltransferase activity"/>
    <property type="evidence" value="ECO:0007669"/>
    <property type="project" value="InterPro"/>
</dbReference>
<dbReference type="AlphaFoldDB" id="A0A915A783"/>
<dbReference type="InterPro" id="IPR029063">
    <property type="entry name" value="SAM-dependent_MTases_sf"/>
</dbReference>
<dbReference type="InterPro" id="IPR013216">
    <property type="entry name" value="Methyltransf_11"/>
</dbReference>
<dbReference type="Pfam" id="PF08241">
    <property type="entry name" value="Methyltransf_11"/>
    <property type="match status" value="1"/>
</dbReference>
<dbReference type="Gene3D" id="3.40.50.150">
    <property type="entry name" value="Vaccinia Virus protein VP39"/>
    <property type="match status" value="2"/>
</dbReference>
<comment type="similarity">
    <text evidence="1">Belongs to the methyltransferase superfamily.</text>
</comment>
<dbReference type="PANTHER" id="PTHR12176:SF59">
    <property type="entry name" value="METHYLTRANSFERASE DOMAIN-CONTAINING PROTEIN-RELATED"/>
    <property type="match status" value="1"/>
</dbReference>
<accession>A0A915A783</accession>
<protein>
    <submittedName>
        <fullName evidence="6">Methyltransferase type 11 domain-containing protein</fullName>
    </submittedName>
</protein>
<evidence type="ECO:0000313" key="5">
    <source>
        <dbReference type="Proteomes" id="UP000887569"/>
    </source>
</evidence>
<dbReference type="Proteomes" id="UP000887569">
    <property type="component" value="Unplaced"/>
</dbReference>
<feature type="domain" description="Methyltransferase type 11" evidence="4">
    <location>
        <begin position="62"/>
        <end position="171"/>
    </location>
</feature>
<keyword evidence="2" id="KW-0489">Methyltransferase</keyword>
<dbReference type="InterPro" id="IPR051419">
    <property type="entry name" value="Lys/N-term_MeTrsfase_sf"/>
</dbReference>
<keyword evidence="5" id="KW-1185">Reference proteome</keyword>
<evidence type="ECO:0000259" key="4">
    <source>
        <dbReference type="Pfam" id="PF08241"/>
    </source>
</evidence>
<sequence>MDRIGIVFITMPILPRSADSFADPQFWQKFYSQFSAPFEWYGDFSTLGSSLERYLKITDRILQIGCGNSKLATELYDSGYRNIWNIDTDEGVIKKQIEDNCPGRKGLEFLCVSAQQLPFDDESMSVVLDKGLLDAMLPPEKADSSNVDAHDTTVQMFREVNRVLTFGGRYVVVSLAQPHVLVNFFAYFCMQNNFIIRVQQVEQPSHSYMPVFLLIATKLRIPLKTSVFEFAKAPEEKPERFERNAELRQTVSAAQEFAWFAHTCKTRLDHQIGLTMTNDSGEPRYRIWIVDDPNGKRFSSFAAFIVPLGREGEWMYDTENGRFLLLKESKKSRLAVVLPFRDQIYENMEAVKKELDKIIVKFAPANLENETIEYLSLGEVNVLKILATGKSEISGKWSVEDVEIGGVHYRRLIFLSSSNVTQSEARVIRSKRGKWIVDLDTLTCKHHEAMLTAFSFLPQQDVLRNPRSAQLRLAVLGLGGGLLSSFLYRCFTEAKIVAVELDPEVVEIAKRWFALPSNDARFSVVVKDALRFLEETEKKVKSNKLPPYDVLFVDLAAADPVPGLSCPPHEFLTTSALSTMNNVLSVSGVLALNLVTRDAEVSHAAKTTVLATFPRVYLHTSAEDINQVLICPKSDVASEEAVKKADDVKEKRDWLNQLAVDLSSLTIVK</sequence>
<organism evidence="5 6">
    <name type="scientific">Parascaris univalens</name>
    <name type="common">Nematode worm</name>
    <dbReference type="NCBI Taxonomy" id="6257"/>
    <lineage>
        <taxon>Eukaryota</taxon>
        <taxon>Metazoa</taxon>
        <taxon>Ecdysozoa</taxon>
        <taxon>Nematoda</taxon>
        <taxon>Chromadorea</taxon>
        <taxon>Rhabditida</taxon>
        <taxon>Spirurina</taxon>
        <taxon>Ascaridomorpha</taxon>
        <taxon>Ascaridoidea</taxon>
        <taxon>Ascarididae</taxon>
        <taxon>Parascaris</taxon>
    </lineage>
</organism>
<evidence type="ECO:0000256" key="2">
    <source>
        <dbReference type="ARBA" id="ARBA00022603"/>
    </source>
</evidence>
<evidence type="ECO:0000313" key="6">
    <source>
        <dbReference type="WBParaSite" id="PgR001X_g226_t05"/>
    </source>
</evidence>
<proteinExistence type="inferred from homology"/>
<name>A0A915A783_PARUN</name>
<evidence type="ECO:0000256" key="3">
    <source>
        <dbReference type="ARBA" id="ARBA00022679"/>
    </source>
</evidence>
<dbReference type="SUPFAM" id="SSF53335">
    <property type="entry name" value="S-adenosyl-L-methionine-dependent methyltransferases"/>
    <property type="match status" value="2"/>
</dbReference>
<evidence type="ECO:0000256" key="1">
    <source>
        <dbReference type="ARBA" id="ARBA00008361"/>
    </source>
</evidence>
<dbReference type="CDD" id="cd02440">
    <property type="entry name" value="AdoMet_MTases"/>
    <property type="match status" value="1"/>
</dbReference>
<dbReference type="GO" id="GO:0032259">
    <property type="term" value="P:methylation"/>
    <property type="evidence" value="ECO:0007669"/>
    <property type="project" value="UniProtKB-KW"/>
</dbReference>
<dbReference type="PANTHER" id="PTHR12176">
    <property type="entry name" value="SAM-DEPENDENT METHYLTRANSFERASE SUPERFAMILY PROTEIN"/>
    <property type="match status" value="1"/>
</dbReference>
<reference evidence="6" key="1">
    <citation type="submission" date="2022-11" db="UniProtKB">
        <authorList>
            <consortium name="WormBaseParasite"/>
        </authorList>
    </citation>
    <scope>IDENTIFICATION</scope>
</reference>
<keyword evidence="3" id="KW-0808">Transferase</keyword>
<dbReference type="WBParaSite" id="PgR001X_g226_t05">
    <property type="protein sequence ID" value="PgR001X_g226_t05"/>
    <property type="gene ID" value="PgR001X_g226"/>
</dbReference>